<dbReference type="Proteomes" id="UP001176961">
    <property type="component" value="Unassembled WGS sequence"/>
</dbReference>
<dbReference type="SUPFAM" id="SSF81606">
    <property type="entry name" value="PP2C-like"/>
    <property type="match status" value="1"/>
</dbReference>
<dbReference type="AlphaFoldDB" id="A0AA36MER1"/>
<feature type="domain" description="PPM-type phosphatase" evidence="6">
    <location>
        <begin position="143"/>
        <end position="416"/>
    </location>
</feature>
<dbReference type="InterPro" id="IPR001932">
    <property type="entry name" value="PPM-type_phosphatase-like_dom"/>
</dbReference>
<evidence type="ECO:0000256" key="2">
    <source>
        <dbReference type="ARBA" id="ARBA00022801"/>
    </source>
</evidence>
<feature type="region of interest" description="Disordered" evidence="5">
    <location>
        <begin position="67"/>
        <end position="137"/>
    </location>
</feature>
<keyword evidence="2 4" id="KW-0378">Hydrolase</keyword>
<keyword evidence="3 4" id="KW-0904">Protein phosphatase</keyword>
<keyword evidence="1" id="KW-0479">Metal-binding</keyword>
<keyword evidence="8" id="KW-1185">Reference proteome</keyword>
<proteinExistence type="inferred from homology"/>
<dbReference type="InterPro" id="IPR036457">
    <property type="entry name" value="PPM-type-like_dom_sf"/>
</dbReference>
<dbReference type="InterPro" id="IPR015655">
    <property type="entry name" value="PP2C"/>
</dbReference>
<dbReference type="FunFam" id="3.60.40.10:FF:000156">
    <property type="entry name" value="Integrin-linked kinase-associated serine/threonine phosphatase 2C"/>
    <property type="match status" value="1"/>
</dbReference>
<evidence type="ECO:0000256" key="5">
    <source>
        <dbReference type="SAM" id="MobiDB-lite"/>
    </source>
</evidence>
<evidence type="ECO:0000256" key="3">
    <source>
        <dbReference type="ARBA" id="ARBA00022912"/>
    </source>
</evidence>
<evidence type="ECO:0000313" key="8">
    <source>
        <dbReference type="Proteomes" id="UP001176961"/>
    </source>
</evidence>
<dbReference type="GO" id="GO:0004722">
    <property type="term" value="F:protein serine/threonine phosphatase activity"/>
    <property type="evidence" value="ECO:0007669"/>
    <property type="project" value="InterPro"/>
</dbReference>
<comment type="caution">
    <text evidence="7">The sequence shown here is derived from an EMBL/GenBank/DDBJ whole genome shotgun (WGS) entry which is preliminary data.</text>
</comment>
<feature type="compositionally biased region" description="Polar residues" evidence="5">
    <location>
        <begin position="98"/>
        <end position="122"/>
    </location>
</feature>
<evidence type="ECO:0000256" key="1">
    <source>
        <dbReference type="ARBA" id="ARBA00022723"/>
    </source>
</evidence>
<dbReference type="CDD" id="cd00143">
    <property type="entry name" value="PP2Cc"/>
    <property type="match status" value="1"/>
</dbReference>
<protein>
    <recommendedName>
        <fullName evidence="6">PPM-type phosphatase domain-containing protein</fullName>
    </recommendedName>
</protein>
<sequence length="418" mass="46543">MNFRKERVLLQKVKVMTTMGEIQTRKRTEITPKVERRVIEMGRSQPTTSSPIMLMIVADVRIDMSGGLNKRKSGGGLSLYDDDDDEETPPSKKAAGDSGNTDSNTESVISTKENAANHSNGSTKKEEAPVETKGTNDVSPLERLAVLGCRRGQRDDMQDAHLLLHDFDLELPFVKRCALYAIFDGHAGTRAANYCEEHVPSTLKKKLSSFCDISSLEKQLKRTFTETFKSVDEAFLNEARRHKPTWKDGTTVTCVLLLNDALYVANLGDSKAIVCRKKDDGFSSIELTVDHNPTVYDERMRIQKAGGTVKDGRVNGIIEVSRSIGDGQFKTLGITCIPDMKKLTITPNDRFLILACDGLWKSFGNEEAIKYVDELLGKAVKGLEDKEIWQKMADDLAAEAVRRRCGDNVSVILLRLHK</sequence>
<dbReference type="PANTHER" id="PTHR47992">
    <property type="entry name" value="PROTEIN PHOSPHATASE"/>
    <property type="match status" value="1"/>
</dbReference>
<dbReference type="Pfam" id="PF00481">
    <property type="entry name" value="PP2C"/>
    <property type="match status" value="1"/>
</dbReference>
<name>A0AA36MER1_CYLNA</name>
<dbReference type="SMART" id="SM00332">
    <property type="entry name" value="PP2Cc"/>
    <property type="match status" value="1"/>
</dbReference>
<evidence type="ECO:0000313" key="7">
    <source>
        <dbReference type="EMBL" id="CAJ0607670.1"/>
    </source>
</evidence>
<gene>
    <name evidence="7" type="ORF">CYNAS_LOCUS19653</name>
</gene>
<evidence type="ECO:0000256" key="4">
    <source>
        <dbReference type="RuleBase" id="RU003465"/>
    </source>
</evidence>
<reference evidence="7" key="1">
    <citation type="submission" date="2023-07" db="EMBL/GenBank/DDBJ databases">
        <authorList>
            <consortium name="CYATHOMIX"/>
        </authorList>
    </citation>
    <scope>NUCLEOTIDE SEQUENCE</scope>
    <source>
        <strain evidence="7">N/A</strain>
    </source>
</reference>
<dbReference type="Gene3D" id="3.60.40.10">
    <property type="entry name" value="PPM-type phosphatase domain"/>
    <property type="match status" value="1"/>
</dbReference>
<dbReference type="PROSITE" id="PS51746">
    <property type="entry name" value="PPM_2"/>
    <property type="match status" value="1"/>
</dbReference>
<organism evidence="7 8">
    <name type="scientific">Cylicocyclus nassatus</name>
    <name type="common">Nematode worm</name>
    <dbReference type="NCBI Taxonomy" id="53992"/>
    <lineage>
        <taxon>Eukaryota</taxon>
        <taxon>Metazoa</taxon>
        <taxon>Ecdysozoa</taxon>
        <taxon>Nematoda</taxon>
        <taxon>Chromadorea</taxon>
        <taxon>Rhabditida</taxon>
        <taxon>Rhabditina</taxon>
        <taxon>Rhabditomorpha</taxon>
        <taxon>Strongyloidea</taxon>
        <taxon>Strongylidae</taxon>
        <taxon>Cylicocyclus</taxon>
    </lineage>
</organism>
<evidence type="ECO:0000259" key="6">
    <source>
        <dbReference type="PROSITE" id="PS51746"/>
    </source>
</evidence>
<dbReference type="PROSITE" id="PS01032">
    <property type="entry name" value="PPM_1"/>
    <property type="match status" value="1"/>
</dbReference>
<dbReference type="InterPro" id="IPR000222">
    <property type="entry name" value="PP2C_BS"/>
</dbReference>
<dbReference type="GO" id="GO:0046872">
    <property type="term" value="F:metal ion binding"/>
    <property type="evidence" value="ECO:0007669"/>
    <property type="project" value="UniProtKB-KW"/>
</dbReference>
<accession>A0AA36MER1</accession>
<comment type="similarity">
    <text evidence="4">Belongs to the PP2C family.</text>
</comment>
<dbReference type="EMBL" id="CATQJL010000316">
    <property type="protein sequence ID" value="CAJ0607670.1"/>
    <property type="molecule type" value="Genomic_DNA"/>
</dbReference>